<gene>
    <name evidence="1" type="ORF">FKV24_008020</name>
</gene>
<dbReference type="Proteomes" id="UP000320431">
    <property type="component" value="Unassembled WGS sequence"/>
</dbReference>
<dbReference type="RefSeq" id="WP_141482003.1">
    <property type="nucleotide sequence ID" value="NZ_VICD02000127.1"/>
</dbReference>
<dbReference type="EMBL" id="VICD02000127">
    <property type="protein sequence ID" value="KAB8191345.1"/>
    <property type="molecule type" value="Genomic_DNA"/>
</dbReference>
<comment type="caution">
    <text evidence="1">The sequence shown here is derived from an EMBL/GenBank/DDBJ whole genome shotgun (WGS) entry which is preliminary data.</text>
</comment>
<reference evidence="1 2" key="1">
    <citation type="submission" date="2019-10" db="EMBL/GenBank/DDBJ databases">
        <title>Lysobacter alkalisoli sp. nov., isolated from saline-alkaline soil.</title>
        <authorList>
            <person name="Sun J.-Q."/>
        </authorList>
    </citation>
    <scope>NUCLEOTIDE SEQUENCE [LARGE SCALE GENOMIC DNA]</scope>
    <source>
        <strain evidence="1 2">KCTC 42381</strain>
    </source>
</reference>
<organism evidence="1 2">
    <name type="scientific">Marilutibacter maris</name>
    <dbReference type="NCBI Taxonomy" id="1605891"/>
    <lineage>
        <taxon>Bacteria</taxon>
        <taxon>Pseudomonadati</taxon>
        <taxon>Pseudomonadota</taxon>
        <taxon>Gammaproteobacteria</taxon>
        <taxon>Lysobacterales</taxon>
        <taxon>Lysobacteraceae</taxon>
        <taxon>Marilutibacter</taxon>
    </lineage>
</organism>
<evidence type="ECO:0000313" key="1">
    <source>
        <dbReference type="EMBL" id="KAB8191345.1"/>
    </source>
</evidence>
<sequence>MTSTLLLLSAAMLLATPGICRYRAAERRRRADSDLRAARLLLWAKQHAAKLRRQRGGIEA</sequence>
<dbReference type="AlphaFoldDB" id="A0A508AVD5"/>
<proteinExistence type="predicted"/>
<name>A0A508AVD5_9GAMM</name>
<evidence type="ECO:0000313" key="2">
    <source>
        <dbReference type="Proteomes" id="UP000320431"/>
    </source>
</evidence>
<accession>A0A508AVD5</accession>
<protein>
    <submittedName>
        <fullName evidence="1">Uncharacterized protein</fullName>
    </submittedName>
</protein>